<sequence>MALVDPATLLAAALALVTAAVYLYYYSSQANQPDIHPLQLASQSSVANIRESPNESPVYRSKVTPAATPLLRSPSTSLTTLTDAVRAVRNLCRPDAVQVLVGEKVVRVSSNEVVARTAGLAAGLLRISSSKASAVAILLPASPEFLVAYRACIDSGIVAVPISTATPPATVHAILRHSKAAVLVTSADLAITLASSVKDSSLTHLVITGELDGSAPAESLRSAATVVPLSELESDEPPEKDAVVAPSDPAYVLYSTDDSAPLCGVVITHANAMAAIAGLLSNLPASQAITATDVFMSTASMANPANLNFVNIALVLGCSICAHETTDAESFASAAFYFRPTF</sequence>
<name>A0ACC1LVQ8_9FUNG</name>
<evidence type="ECO:0000313" key="2">
    <source>
        <dbReference type="Proteomes" id="UP001139981"/>
    </source>
</evidence>
<dbReference type="Proteomes" id="UP001139981">
    <property type="component" value="Unassembled WGS sequence"/>
</dbReference>
<keyword evidence="2" id="KW-1185">Reference proteome</keyword>
<dbReference type="EMBL" id="JANBVB010002170">
    <property type="protein sequence ID" value="KAJ2887698.1"/>
    <property type="molecule type" value="Genomic_DNA"/>
</dbReference>
<organism evidence="1 2">
    <name type="scientific">Coemansia aciculifera</name>
    <dbReference type="NCBI Taxonomy" id="417176"/>
    <lineage>
        <taxon>Eukaryota</taxon>
        <taxon>Fungi</taxon>
        <taxon>Fungi incertae sedis</taxon>
        <taxon>Zoopagomycota</taxon>
        <taxon>Kickxellomycotina</taxon>
        <taxon>Kickxellomycetes</taxon>
        <taxon>Kickxellales</taxon>
        <taxon>Kickxellaceae</taxon>
        <taxon>Coemansia</taxon>
    </lineage>
</organism>
<evidence type="ECO:0000313" key="1">
    <source>
        <dbReference type="EMBL" id="KAJ2887698.1"/>
    </source>
</evidence>
<feature type="non-terminal residue" evidence="1">
    <location>
        <position position="342"/>
    </location>
</feature>
<comment type="caution">
    <text evidence="1">The sequence shown here is derived from an EMBL/GenBank/DDBJ whole genome shotgun (WGS) entry which is preliminary data.</text>
</comment>
<accession>A0ACC1LVQ8</accession>
<protein>
    <submittedName>
        <fullName evidence="1">Medium-chain fatty acid-CoA ligase faa2</fullName>
        <ecNumber evidence="1">6.2.1.3</ecNumber>
    </submittedName>
</protein>
<proteinExistence type="predicted"/>
<gene>
    <name evidence="1" type="primary">FAA2_9</name>
    <name evidence="1" type="ORF">IWW38_005083</name>
</gene>
<keyword evidence="1" id="KW-0436">Ligase</keyword>
<dbReference type="EC" id="6.2.1.3" evidence="1"/>
<reference evidence="1" key="1">
    <citation type="submission" date="2022-07" db="EMBL/GenBank/DDBJ databases">
        <title>Phylogenomic reconstructions and comparative analyses of Kickxellomycotina fungi.</title>
        <authorList>
            <person name="Reynolds N.K."/>
            <person name="Stajich J.E."/>
            <person name="Barry K."/>
            <person name="Grigoriev I.V."/>
            <person name="Crous P."/>
            <person name="Smith M.E."/>
        </authorList>
    </citation>
    <scope>NUCLEOTIDE SEQUENCE</scope>
    <source>
        <strain evidence="1">CBS 190363</strain>
    </source>
</reference>